<accession>A0A0D2H2N8</accession>
<dbReference type="Proteomes" id="UP000053029">
    <property type="component" value="Unassembled WGS sequence"/>
</dbReference>
<dbReference type="EMBL" id="KN846973">
    <property type="protein sequence ID" value="KIW78894.1"/>
    <property type="molecule type" value="Genomic_DNA"/>
</dbReference>
<feature type="compositionally biased region" description="Polar residues" evidence="1">
    <location>
        <begin position="584"/>
        <end position="595"/>
    </location>
</feature>
<evidence type="ECO:0000313" key="2">
    <source>
        <dbReference type="EMBL" id="KIW78894.1"/>
    </source>
</evidence>
<feature type="compositionally biased region" description="Polar residues" evidence="1">
    <location>
        <begin position="18"/>
        <end position="48"/>
    </location>
</feature>
<evidence type="ECO:0000256" key="1">
    <source>
        <dbReference type="SAM" id="MobiDB-lite"/>
    </source>
</evidence>
<feature type="region of interest" description="Disordered" evidence="1">
    <location>
        <begin position="325"/>
        <end position="392"/>
    </location>
</feature>
<proteinExistence type="predicted"/>
<reference evidence="2 3" key="1">
    <citation type="submission" date="2015-01" db="EMBL/GenBank/DDBJ databases">
        <title>The Genome Sequence of Fonsecaea pedrosoi CBS 271.37.</title>
        <authorList>
            <consortium name="The Broad Institute Genomics Platform"/>
            <person name="Cuomo C."/>
            <person name="de Hoog S."/>
            <person name="Gorbushina A."/>
            <person name="Stielow B."/>
            <person name="Teixiera M."/>
            <person name="Abouelleil A."/>
            <person name="Chapman S.B."/>
            <person name="Priest M."/>
            <person name="Young S.K."/>
            <person name="Wortman J."/>
            <person name="Nusbaum C."/>
            <person name="Birren B."/>
        </authorList>
    </citation>
    <scope>NUCLEOTIDE SEQUENCE [LARGE SCALE GENOMIC DNA]</scope>
    <source>
        <strain evidence="2 3">CBS 271.37</strain>
    </source>
</reference>
<sequence length="632" mass="68628">MAAAVALDTPSPRRTYALSESASTTCLRSPQQTSPRRSPYFANSTPTQEPDKENTSSPSRPYTFTPRRVKSLPRAWERRPATPFVARNDAQKIWKRVPLGAIGANVGENWRKENRRLATRPVKRLRIAHLGGEEDQENADYIASKWDEDGMTTPSPKRKVLGCGVFAMDREDQNTSSEADDGIEDDEDCGISEHRTASPVLGNHDGAEDRIEVANSNITTKPLHVLDSVTAPIQAADLPQPLSPITELMNTSSTSSPPPAIMPSSSNASMPALDEDLASCGNGHQDAHFSFTVSSIFGPIESVASPPDHDDTAYLHDFLSRARARKAAKEQASEENTTTQLEESADPSMKKSSSSHIEDVTSTPPEATDSEETPTIVATAPEPEVNVSPRRSSRLFTRLPRLQKPATSLPNTISLKRLNGTEFIAARNEAESLAVTTRTNTKSNKNGAVSAKVRLLQMDAEQKARQFSEEAGAEQPNPETRPTKKSSKRKEVAWAEKLATFHGEVEESTVDETVMGEVREDEGCKADSNSEVDSNSEAEGGAGGKEGVEQLRSLLRQQNRGVKKVRRLRKLNGGSVNGTPAPKKTTNIPLPTGSKSLSAKVLGLTAQVEDVVGSEKDAIQTRARRRRISTGV</sequence>
<dbReference type="GeneID" id="25308223"/>
<feature type="compositionally biased region" description="Low complexity" evidence="1">
    <location>
        <begin position="262"/>
        <end position="272"/>
    </location>
</feature>
<name>A0A0D2H2N8_9EURO</name>
<feature type="compositionally biased region" description="Basic residues" evidence="1">
    <location>
        <begin position="561"/>
        <end position="570"/>
    </location>
</feature>
<protein>
    <submittedName>
        <fullName evidence="2">Uncharacterized protein</fullName>
    </submittedName>
</protein>
<feature type="region of interest" description="Disordered" evidence="1">
    <location>
        <begin position="462"/>
        <end position="491"/>
    </location>
</feature>
<feature type="region of interest" description="Disordered" evidence="1">
    <location>
        <begin position="249"/>
        <end position="273"/>
    </location>
</feature>
<dbReference type="VEuPathDB" id="FungiDB:Z517_08733"/>
<feature type="region of interest" description="Disordered" evidence="1">
    <location>
        <begin position="171"/>
        <end position="205"/>
    </location>
</feature>
<keyword evidence="3" id="KW-1185">Reference proteome</keyword>
<dbReference type="AlphaFoldDB" id="A0A0D2H2N8"/>
<evidence type="ECO:0000313" key="3">
    <source>
        <dbReference type="Proteomes" id="UP000053029"/>
    </source>
</evidence>
<dbReference type="HOGENOM" id="CLU_031487_0_0_1"/>
<feature type="region of interest" description="Disordered" evidence="1">
    <location>
        <begin position="503"/>
        <end position="595"/>
    </location>
</feature>
<dbReference type="OrthoDB" id="4207369at2759"/>
<gene>
    <name evidence="2" type="ORF">Z517_08733</name>
</gene>
<feature type="compositionally biased region" description="Acidic residues" evidence="1">
    <location>
        <begin position="178"/>
        <end position="190"/>
    </location>
</feature>
<organism evidence="2 3">
    <name type="scientific">Fonsecaea pedrosoi CBS 271.37</name>
    <dbReference type="NCBI Taxonomy" id="1442368"/>
    <lineage>
        <taxon>Eukaryota</taxon>
        <taxon>Fungi</taxon>
        <taxon>Dikarya</taxon>
        <taxon>Ascomycota</taxon>
        <taxon>Pezizomycotina</taxon>
        <taxon>Eurotiomycetes</taxon>
        <taxon>Chaetothyriomycetidae</taxon>
        <taxon>Chaetothyriales</taxon>
        <taxon>Herpotrichiellaceae</taxon>
        <taxon>Fonsecaea</taxon>
    </lineage>
</organism>
<feature type="region of interest" description="Disordered" evidence="1">
    <location>
        <begin position="1"/>
        <end position="75"/>
    </location>
</feature>
<dbReference type="RefSeq" id="XP_013282702.1">
    <property type="nucleotide sequence ID" value="XM_013427248.1"/>
</dbReference>